<evidence type="ECO:0000313" key="5">
    <source>
        <dbReference type="Proteomes" id="UP000824109"/>
    </source>
</evidence>
<evidence type="ECO:0000259" key="3">
    <source>
        <dbReference type="Pfam" id="PF05683"/>
    </source>
</evidence>
<feature type="domain" description="Fe-S hydro-lyase tartrate dehydratase beta-type catalytic" evidence="3">
    <location>
        <begin position="5"/>
        <end position="174"/>
    </location>
</feature>
<comment type="caution">
    <text evidence="4">The sequence shown here is derived from an EMBL/GenBank/DDBJ whole genome shotgun (WGS) entry which is preliminary data.</text>
</comment>
<comment type="similarity">
    <text evidence="1">Belongs to the class-I fumarase family.</text>
</comment>
<dbReference type="Pfam" id="PF05683">
    <property type="entry name" value="Fumerase_C"/>
    <property type="match status" value="1"/>
</dbReference>
<organism evidence="4 5">
    <name type="scientific">Candidatus Ornithomonoglobus merdipullorum</name>
    <dbReference type="NCBI Taxonomy" id="2840895"/>
    <lineage>
        <taxon>Bacteria</taxon>
        <taxon>Bacillati</taxon>
        <taxon>Bacillota</taxon>
        <taxon>Clostridia</taxon>
        <taxon>Candidatus Ornithomonoglobus</taxon>
    </lineage>
</organism>
<protein>
    <submittedName>
        <fullName evidence="4">Fe-S-containing hydro-lyase</fullName>
    </submittedName>
</protein>
<dbReference type="AlphaFoldDB" id="A0A9D1MD73"/>
<keyword evidence="2" id="KW-0456">Lyase</keyword>
<dbReference type="PANTHER" id="PTHR43351">
    <property type="entry name" value="L(+)-TARTRATE DEHYDRATASE SUBUNIT BETA"/>
    <property type="match status" value="1"/>
</dbReference>
<proteinExistence type="inferred from homology"/>
<name>A0A9D1MD73_9FIRM</name>
<dbReference type="SUPFAM" id="SSF117457">
    <property type="entry name" value="FumA C-terminal domain-like"/>
    <property type="match status" value="1"/>
</dbReference>
<dbReference type="InterPro" id="IPR036660">
    <property type="entry name" value="Fe-S_hydroAse_TtdB_cat_sf"/>
</dbReference>
<accession>A0A9D1MD73</accession>
<evidence type="ECO:0000313" key="4">
    <source>
        <dbReference type="EMBL" id="HIU58333.1"/>
    </source>
</evidence>
<evidence type="ECO:0000256" key="1">
    <source>
        <dbReference type="ARBA" id="ARBA00008876"/>
    </source>
</evidence>
<dbReference type="NCBIfam" id="TIGR00723">
    <property type="entry name" value="ttdB_fumA_fumB"/>
    <property type="match status" value="1"/>
</dbReference>
<dbReference type="InterPro" id="IPR004647">
    <property type="entry name" value="Fe-S_hydro-lyase_TtdB-typ_cat"/>
</dbReference>
<evidence type="ECO:0000256" key="2">
    <source>
        <dbReference type="ARBA" id="ARBA00023239"/>
    </source>
</evidence>
<dbReference type="Gene3D" id="3.20.130.10">
    <property type="entry name" value="Fe-S hydro-lyase, tartrate dehydratase beta-type, catalytic domain"/>
    <property type="match status" value="1"/>
</dbReference>
<dbReference type="NCBIfam" id="NF005310">
    <property type="entry name" value="PRK06842.1"/>
    <property type="match status" value="1"/>
</dbReference>
<reference evidence="4" key="1">
    <citation type="submission" date="2020-10" db="EMBL/GenBank/DDBJ databases">
        <authorList>
            <person name="Gilroy R."/>
        </authorList>
    </citation>
    <scope>NUCLEOTIDE SEQUENCE</scope>
    <source>
        <strain evidence="4">USAMLcec3-3695</strain>
    </source>
</reference>
<dbReference type="PANTHER" id="PTHR43351:SF2">
    <property type="entry name" value="L(+)-TARTRATE DEHYDRATASE SUBUNIT BETA-RELATED"/>
    <property type="match status" value="1"/>
</dbReference>
<gene>
    <name evidence="4" type="ORF">IAA61_11065</name>
</gene>
<reference evidence="4" key="2">
    <citation type="journal article" date="2021" name="PeerJ">
        <title>Extensive microbial diversity within the chicken gut microbiome revealed by metagenomics and culture.</title>
        <authorList>
            <person name="Gilroy R."/>
            <person name="Ravi A."/>
            <person name="Getino M."/>
            <person name="Pursley I."/>
            <person name="Horton D.L."/>
            <person name="Alikhan N.F."/>
            <person name="Baker D."/>
            <person name="Gharbi K."/>
            <person name="Hall N."/>
            <person name="Watson M."/>
            <person name="Adriaenssens E.M."/>
            <person name="Foster-Nyarko E."/>
            <person name="Jarju S."/>
            <person name="Secka A."/>
            <person name="Antonio M."/>
            <person name="Oren A."/>
            <person name="Chaudhuri R.R."/>
            <person name="La Ragione R."/>
            <person name="Hildebrand F."/>
            <person name="Pallen M.J."/>
        </authorList>
    </citation>
    <scope>NUCLEOTIDE SEQUENCE</scope>
    <source>
        <strain evidence="4">USAMLcec3-3695</strain>
    </source>
</reference>
<dbReference type="GO" id="GO:0016836">
    <property type="term" value="F:hydro-lyase activity"/>
    <property type="evidence" value="ECO:0007669"/>
    <property type="project" value="InterPro"/>
</dbReference>
<sequence>MEKRINAPIDKETARSLKTGDSVLISGVIYTARDAAHERMIKNFHETGEFPIELKDQIIYYAGPCPAKPGEVIGSCGPTTAGRMDAYTPELLDNGLGAMIGKGARSEAVVEAIKRNGCVYFGAIGGAGALIAECIKKAEVVAYEDLGTEAIRRLEVEDFPAVVLMDCTGADLYELGQKEYRKI</sequence>
<dbReference type="Proteomes" id="UP000824109">
    <property type="component" value="Unassembled WGS sequence"/>
</dbReference>
<dbReference type="EMBL" id="DVNB01000112">
    <property type="protein sequence ID" value="HIU58333.1"/>
    <property type="molecule type" value="Genomic_DNA"/>
</dbReference>